<name>A0A4Y2I2C7_ARAVE</name>
<accession>A0A4Y2I2C7</accession>
<reference evidence="1 2" key="1">
    <citation type="journal article" date="2019" name="Sci. Rep.">
        <title>Orb-weaving spider Araneus ventricosus genome elucidates the spidroin gene catalogue.</title>
        <authorList>
            <person name="Kono N."/>
            <person name="Nakamura H."/>
            <person name="Ohtoshi R."/>
            <person name="Moran D.A.P."/>
            <person name="Shinohara A."/>
            <person name="Yoshida Y."/>
            <person name="Fujiwara M."/>
            <person name="Mori M."/>
            <person name="Tomita M."/>
            <person name="Arakawa K."/>
        </authorList>
    </citation>
    <scope>NUCLEOTIDE SEQUENCE [LARGE SCALE GENOMIC DNA]</scope>
</reference>
<proteinExistence type="predicted"/>
<organism evidence="1 2">
    <name type="scientific">Araneus ventricosus</name>
    <name type="common">Orbweaver spider</name>
    <name type="synonym">Epeira ventricosa</name>
    <dbReference type="NCBI Taxonomy" id="182803"/>
    <lineage>
        <taxon>Eukaryota</taxon>
        <taxon>Metazoa</taxon>
        <taxon>Ecdysozoa</taxon>
        <taxon>Arthropoda</taxon>
        <taxon>Chelicerata</taxon>
        <taxon>Arachnida</taxon>
        <taxon>Araneae</taxon>
        <taxon>Araneomorphae</taxon>
        <taxon>Entelegynae</taxon>
        <taxon>Araneoidea</taxon>
        <taxon>Araneidae</taxon>
        <taxon>Araneus</taxon>
    </lineage>
</organism>
<dbReference type="EMBL" id="BGPR01002326">
    <property type="protein sequence ID" value="GBM71670.1"/>
    <property type="molecule type" value="Genomic_DNA"/>
</dbReference>
<comment type="caution">
    <text evidence="1">The sequence shown here is derived from an EMBL/GenBank/DDBJ whole genome shotgun (WGS) entry which is preliminary data.</text>
</comment>
<keyword evidence="2" id="KW-1185">Reference proteome</keyword>
<gene>
    <name evidence="1" type="ORF">AVEN_268972_1</name>
</gene>
<evidence type="ECO:0000313" key="2">
    <source>
        <dbReference type="Proteomes" id="UP000499080"/>
    </source>
</evidence>
<protein>
    <submittedName>
        <fullName evidence="1">Uncharacterized protein</fullName>
    </submittedName>
</protein>
<sequence>MLNGERRALVKRDIHNPEPLENFNMSQLKKRTCLAVELDKSSNRSRVPSSMVLIGSGQLLTGGLCRLHAGGLLKRYRTPGPL</sequence>
<evidence type="ECO:0000313" key="1">
    <source>
        <dbReference type="EMBL" id="GBM71670.1"/>
    </source>
</evidence>
<dbReference type="Proteomes" id="UP000499080">
    <property type="component" value="Unassembled WGS sequence"/>
</dbReference>
<dbReference type="AlphaFoldDB" id="A0A4Y2I2C7"/>